<dbReference type="GO" id="GO:0016787">
    <property type="term" value="F:hydrolase activity"/>
    <property type="evidence" value="ECO:0007669"/>
    <property type="project" value="UniProtKB-KW"/>
</dbReference>
<dbReference type="AlphaFoldDB" id="A0A840RG32"/>
<dbReference type="EC" id="3.1.30.-" evidence="10"/>
<dbReference type="InterPro" id="IPR020821">
    <property type="entry name" value="ENPP1-3/EXOG-like_nuc-like"/>
</dbReference>
<evidence type="ECO:0000256" key="12">
    <source>
        <dbReference type="SAM" id="SignalP"/>
    </source>
</evidence>
<evidence type="ECO:0000256" key="7">
    <source>
        <dbReference type="ARBA" id="ARBA00022842"/>
    </source>
</evidence>
<dbReference type="PROSITE" id="PS01070">
    <property type="entry name" value="NUCLEASE_NON_SPEC"/>
    <property type="match status" value="1"/>
</dbReference>
<evidence type="ECO:0000256" key="4">
    <source>
        <dbReference type="ARBA" id="ARBA00022723"/>
    </source>
</evidence>
<dbReference type="RefSeq" id="WP_184100528.1">
    <property type="nucleotide sequence ID" value="NZ_JACHHN010000004.1"/>
</dbReference>
<evidence type="ECO:0000313" key="15">
    <source>
        <dbReference type="EMBL" id="MBB5191478.1"/>
    </source>
</evidence>
<comment type="similarity">
    <text evidence="2 10">Belongs to the DNA/RNA non-specific endonuclease family.</text>
</comment>
<dbReference type="SMART" id="SM00892">
    <property type="entry name" value="Endonuclease_NS"/>
    <property type="match status" value="1"/>
</dbReference>
<dbReference type="GO" id="GO:0003676">
    <property type="term" value="F:nucleic acid binding"/>
    <property type="evidence" value="ECO:0007669"/>
    <property type="project" value="InterPro"/>
</dbReference>
<dbReference type="InterPro" id="IPR044925">
    <property type="entry name" value="His-Me_finger_sf"/>
</dbReference>
<dbReference type="SMART" id="SM00477">
    <property type="entry name" value="NUC"/>
    <property type="match status" value="1"/>
</dbReference>
<keyword evidence="6 10" id="KW-0378">Hydrolase</keyword>
<accession>A0A840RG32</accession>
<dbReference type="SUPFAM" id="SSF54060">
    <property type="entry name" value="His-Me finger endonucleases"/>
    <property type="match status" value="1"/>
</dbReference>
<dbReference type="InterPro" id="IPR040255">
    <property type="entry name" value="Non-specific_endonuclease"/>
</dbReference>
<keyword evidence="7" id="KW-0460">Magnesium</keyword>
<dbReference type="Proteomes" id="UP000543030">
    <property type="component" value="Unassembled WGS sequence"/>
</dbReference>
<dbReference type="GO" id="GO:0046872">
    <property type="term" value="F:metal ion binding"/>
    <property type="evidence" value="ECO:0007669"/>
    <property type="project" value="UniProtKB-KW"/>
</dbReference>
<keyword evidence="16" id="KW-1185">Reference proteome</keyword>
<protein>
    <recommendedName>
        <fullName evidence="10">Endonuclease</fullName>
        <ecNumber evidence="10">3.1.30.-</ecNumber>
    </recommendedName>
</protein>
<reference evidence="15 16" key="1">
    <citation type="submission" date="2020-08" db="EMBL/GenBank/DDBJ databases">
        <title>Genomic Encyclopedia of Type Strains, Phase IV (KMG-IV): sequencing the most valuable type-strain genomes for metagenomic binning, comparative biology and taxonomic classification.</title>
        <authorList>
            <person name="Goeker M."/>
        </authorList>
    </citation>
    <scope>NUCLEOTIDE SEQUENCE [LARGE SCALE GENOMIC DNA]</scope>
    <source>
        <strain evidence="15 16">DSM 18233</strain>
    </source>
</reference>
<dbReference type="PANTHER" id="PTHR13966:SF5">
    <property type="entry name" value="ENDONUCLEASE G, MITOCHONDRIAL"/>
    <property type="match status" value="1"/>
</dbReference>
<keyword evidence="4 9" id="KW-0479">Metal-binding</keyword>
<evidence type="ECO:0000256" key="11">
    <source>
        <dbReference type="SAM" id="MobiDB-lite"/>
    </source>
</evidence>
<evidence type="ECO:0000259" key="13">
    <source>
        <dbReference type="SMART" id="SM00477"/>
    </source>
</evidence>
<feature type="domain" description="DNA/RNA non-specific endonuclease/pyrophosphatase/phosphodiesterase" evidence="14">
    <location>
        <begin position="49"/>
        <end position="239"/>
    </location>
</feature>
<evidence type="ECO:0000256" key="10">
    <source>
        <dbReference type="RuleBase" id="RU366055"/>
    </source>
</evidence>
<evidence type="ECO:0000259" key="14">
    <source>
        <dbReference type="SMART" id="SM00892"/>
    </source>
</evidence>
<feature type="chain" id="PRO_5032286333" description="Endonuclease" evidence="12">
    <location>
        <begin position="20"/>
        <end position="293"/>
    </location>
</feature>
<keyword evidence="5 10" id="KW-0255">Endonuclease</keyword>
<dbReference type="EMBL" id="JACHHN010000004">
    <property type="protein sequence ID" value="MBB5191478.1"/>
    <property type="molecule type" value="Genomic_DNA"/>
</dbReference>
<keyword evidence="3 10" id="KW-0540">Nuclease</keyword>
<dbReference type="PANTHER" id="PTHR13966">
    <property type="entry name" value="ENDONUCLEASE RELATED"/>
    <property type="match status" value="1"/>
</dbReference>
<feature type="region of interest" description="Disordered" evidence="11">
    <location>
        <begin position="243"/>
        <end position="265"/>
    </location>
</feature>
<dbReference type="InterPro" id="IPR001604">
    <property type="entry name" value="Endo_G_ENPP1-like_dom"/>
</dbReference>
<comment type="caution">
    <text evidence="15">The sequence shown here is derived from an EMBL/GenBank/DDBJ whole genome shotgun (WGS) entry which is preliminary data.</text>
</comment>
<feature type="active site" description="Proton acceptor" evidence="8">
    <location>
        <position position="114"/>
    </location>
</feature>
<evidence type="ECO:0000256" key="5">
    <source>
        <dbReference type="ARBA" id="ARBA00022759"/>
    </source>
</evidence>
<comment type="cofactor">
    <cofactor evidence="1 10">
        <name>Mg(2+)</name>
        <dbReference type="ChEBI" id="CHEBI:18420"/>
    </cofactor>
</comment>
<dbReference type="GO" id="GO:0004519">
    <property type="term" value="F:endonuclease activity"/>
    <property type="evidence" value="ECO:0007669"/>
    <property type="project" value="UniProtKB-UniRule"/>
</dbReference>
<evidence type="ECO:0000256" key="6">
    <source>
        <dbReference type="ARBA" id="ARBA00022801"/>
    </source>
</evidence>
<evidence type="ECO:0000256" key="3">
    <source>
        <dbReference type="ARBA" id="ARBA00022722"/>
    </source>
</evidence>
<evidence type="ECO:0000256" key="1">
    <source>
        <dbReference type="ARBA" id="ARBA00001946"/>
    </source>
</evidence>
<name>A0A840RG32_9NEIS</name>
<dbReference type="InterPro" id="IPR018524">
    <property type="entry name" value="DNA/RNA_endonuclease_AS"/>
</dbReference>
<gene>
    <name evidence="15" type="ORF">HNQ50_002208</name>
</gene>
<evidence type="ECO:0000313" key="16">
    <source>
        <dbReference type="Proteomes" id="UP000543030"/>
    </source>
</evidence>
<dbReference type="Gene3D" id="3.40.570.10">
    <property type="entry name" value="Extracellular Endonuclease, subunit A"/>
    <property type="match status" value="1"/>
</dbReference>
<feature type="domain" description="ENPP1-3/EXOG-like endonuclease/phosphodiesterase" evidence="13">
    <location>
        <begin position="50"/>
        <end position="239"/>
    </location>
</feature>
<evidence type="ECO:0000256" key="8">
    <source>
        <dbReference type="PIRSR" id="PIRSR640255-1"/>
    </source>
</evidence>
<evidence type="ECO:0000256" key="2">
    <source>
        <dbReference type="ARBA" id="ARBA00010052"/>
    </source>
</evidence>
<keyword evidence="12" id="KW-0732">Signal</keyword>
<proteinExistence type="inferred from homology"/>
<evidence type="ECO:0000256" key="9">
    <source>
        <dbReference type="PIRSR" id="PIRSR640255-2"/>
    </source>
</evidence>
<feature type="binding site" evidence="9">
    <location>
        <position position="144"/>
    </location>
    <ligand>
        <name>Mg(2+)</name>
        <dbReference type="ChEBI" id="CHEBI:18420"/>
        <note>catalytic</note>
    </ligand>
</feature>
<feature type="signal peptide" evidence="12">
    <location>
        <begin position="1"/>
        <end position="19"/>
    </location>
</feature>
<dbReference type="Pfam" id="PF01223">
    <property type="entry name" value="Endonuclease_NS"/>
    <property type="match status" value="1"/>
</dbReference>
<sequence>MLRFPLAAVLLAATTLAHAASSQCPARFFGGHAPDLYNARLEHNTKALCFDAYAVLYSGVSLTPLWSAEHITRQSVEAARDLVRTDTFHEETALSGMPHPTLEDYVHSGFDRGHMSPNGDMPDRTAQFQSFSLANMIPQSPENNRGLWAGLESSVRDMAVRDGEVYVVTGPIFEGASIKRLNGRVLVPTHLYKAVYNPRKQQAAAYITANAPGEDYQVVSIAQLQQRIGINPFPALPEAARNRAMSLPPPKPASSNGHSKSRGGNMLDGLSDELIRWMEREFMRMVRHLIHTL</sequence>
<dbReference type="InterPro" id="IPR044929">
    <property type="entry name" value="DNA/RNA_non-sp_Endonuclease_sf"/>
</dbReference>
<organism evidence="15 16">
    <name type="scientific">Silvimonas terrae</name>
    <dbReference type="NCBI Taxonomy" id="300266"/>
    <lineage>
        <taxon>Bacteria</taxon>
        <taxon>Pseudomonadati</taxon>
        <taxon>Pseudomonadota</taxon>
        <taxon>Betaproteobacteria</taxon>
        <taxon>Neisseriales</taxon>
        <taxon>Chitinibacteraceae</taxon>
        <taxon>Silvimonas</taxon>
    </lineage>
</organism>